<evidence type="ECO:0000259" key="6">
    <source>
        <dbReference type="PROSITE" id="PS50114"/>
    </source>
</evidence>
<evidence type="ECO:0000256" key="1">
    <source>
        <dbReference type="ARBA" id="ARBA00023015"/>
    </source>
</evidence>
<keyword evidence="2" id="KW-0238">DNA-binding</keyword>
<dbReference type="InterPro" id="IPR045280">
    <property type="entry name" value="TIFY-like"/>
</dbReference>
<dbReference type="GO" id="GO:0008270">
    <property type="term" value="F:zinc ion binding"/>
    <property type="evidence" value="ECO:0007669"/>
    <property type="project" value="UniProtKB-KW"/>
</dbReference>
<dbReference type="SUPFAM" id="SSF57716">
    <property type="entry name" value="Glucocorticoid receptor-like (DNA-binding domain)"/>
    <property type="match status" value="1"/>
</dbReference>
<feature type="region of interest" description="Disordered" evidence="5">
    <location>
        <begin position="1"/>
        <end position="21"/>
    </location>
</feature>
<evidence type="ECO:0000313" key="8">
    <source>
        <dbReference type="Proteomes" id="UP000836841"/>
    </source>
</evidence>
<accession>A0AAU9RW28</accession>
<sequence>MSCRHCGTSEKSTPMMRRGPEGPRTLCNACGLMWANKGTLRDLSRAASQSGQNPSLTQNEGRISEIDGSFMYWAVSLTRGDLKESGKGNSLRSPNHETKS</sequence>
<dbReference type="EMBL" id="CAJVSB020000410">
    <property type="protein sequence ID" value="CAH2050577.1"/>
    <property type="molecule type" value="Genomic_DNA"/>
</dbReference>
<dbReference type="InterPro" id="IPR000679">
    <property type="entry name" value="Znf_GATA"/>
</dbReference>
<keyword evidence="4" id="KW-0862">Zinc</keyword>
<evidence type="ECO:0000256" key="5">
    <source>
        <dbReference type="SAM" id="MobiDB-lite"/>
    </source>
</evidence>
<dbReference type="Proteomes" id="UP000836841">
    <property type="component" value="Unassembled WGS sequence"/>
</dbReference>
<dbReference type="GO" id="GO:0006355">
    <property type="term" value="P:regulation of DNA-templated transcription"/>
    <property type="evidence" value="ECO:0007669"/>
    <property type="project" value="InterPro"/>
</dbReference>
<feature type="domain" description="GATA-type" evidence="6">
    <location>
        <begin position="1"/>
        <end position="45"/>
    </location>
</feature>
<keyword evidence="4" id="KW-0479">Metal-binding</keyword>
<dbReference type="PANTHER" id="PTHR46125">
    <property type="entry name" value="GATA TRANSCRIPTION FACTOR 28"/>
    <property type="match status" value="1"/>
</dbReference>
<protein>
    <recommendedName>
        <fullName evidence="6">GATA-type domain-containing protein</fullName>
    </recommendedName>
</protein>
<dbReference type="CDD" id="cd00202">
    <property type="entry name" value="ZnF_GATA"/>
    <property type="match status" value="1"/>
</dbReference>
<dbReference type="InterPro" id="IPR013088">
    <property type="entry name" value="Znf_NHR/GATA"/>
</dbReference>
<comment type="caution">
    <text evidence="7">The sequence shown here is derived from an EMBL/GenBank/DDBJ whole genome shotgun (WGS) entry which is preliminary data.</text>
</comment>
<evidence type="ECO:0000313" key="7">
    <source>
        <dbReference type="EMBL" id="CAH2050577.1"/>
    </source>
</evidence>
<evidence type="ECO:0000256" key="2">
    <source>
        <dbReference type="ARBA" id="ARBA00023125"/>
    </source>
</evidence>
<name>A0AAU9RW28_THLAR</name>
<proteinExistence type="predicted"/>
<dbReference type="Pfam" id="PF00320">
    <property type="entry name" value="GATA"/>
    <property type="match status" value="1"/>
</dbReference>
<dbReference type="PROSITE" id="PS00344">
    <property type="entry name" value="GATA_ZN_FINGER_1"/>
    <property type="match status" value="1"/>
</dbReference>
<keyword evidence="8" id="KW-1185">Reference proteome</keyword>
<dbReference type="PROSITE" id="PS50114">
    <property type="entry name" value="GATA_ZN_FINGER_2"/>
    <property type="match status" value="1"/>
</dbReference>
<dbReference type="PANTHER" id="PTHR46125:SF27">
    <property type="entry name" value="GATA TRANSCRIPTION FACTOR 28"/>
    <property type="match status" value="1"/>
</dbReference>
<dbReference type="Gene3D" id="3.30.50.10">
    <property type="entry name" value="Erythroid Transcription Factor GATA-1, subunit A"/>
    <property type="match status" value="1"/>
</dbReference>
<dbReference type="AlphaFoldDB" id="A0AAU9RW28"/>
<keyword evidence="1" id="KW-0805">Transcription regulation</keyword>
<dbReference type="SMART" id="SM00401">
    <property type="entry name" value="ZnF_GATA"/>
    <property type="match status" value="1"/>
</dbReference>
<keyword evidence="4" id="KW-0863">Zinc-finger</keyword>
<organism evidence="7 8">
    <name type="scientific">Thlaspi arvense</name>
    <name type="common">Field penny-cress</name>
    <dbReference type="NCBI Taxonomy" id="13288"/>
    <lineage>
        <taxon>Eukaryota</taxon>
        <taxon>Viridiplantae</taxon>
        <taxon>Streptophyta</taxon>
        <taxon>Embryophyta</taxon>
        <taxon>Tracheophyta</taxon>
        <taxon>Spermatophyta</taxon>
        <taxon>Magnoliopsida</taxon>
        <taxon>eudicotyledons</taxon>
        <taxon>Gunneridae</taxon>
        <taxon>Pentapetalae</taxon>
        <taxon>rosids</taxon>
        <taxon>malvids</taxon>
        <taxon>Brassicales</taxon>
        <taxon>Brassicaceae</taxon>
        <taxon>Thlaspideae</taxon>
        <taxon>Thlaspi</taxon>
    </lineage>
</organism>
<evidence type="ECO:0000256" key="4">
    <source>
        <dbReference type="PROSITE-ProRule" id="PRU00094"/>
    </source>
</evidence>
<keyword evidence="3" id="KW-0804">Transcription</keyword>
<evidence type="ECO:0000256" key="3">
    <source>
        <dbReference type="ARBA" id="ARBA00023163"/>
    </source>
</evidence>
<reference evidence="7 8" key="1">
    <citation type="submission" date="2022-03" db="EMBL/GenBank/DDBJ databases">
        <authorList>
            <person name="Nunn A."/>
            <person name="Chopra R."/>
            <person name="Nunn A."/>
            <person name="Contreras Garrido A."/>
        </authorList>
    </citation>
    <scope>NUCLEOTIDE SEQUENCE [LARGE SCALE GENOMIC DNA]</scope>
</reference>
<dbReference type="GO" id="GO:0043565">
    <property type="term" value="F:sequence-specific DNA binding"/>
    <property type="evidence" value="ECO:0007669"/>
    <property type="project" value="InterPro"/>
</dbReference>
<gene>
    <name evidence="7" type="ORF">TAV2_LOCUS8562</name>
</gene>